<accession>A0ABT9D8P7</accession>
<sequence length="139" mass="15211">MSRRLARTLIVVGERIKGAFAEAMDQLDLPVPLARTLLALEEPEPMGDLACHLRCDPSHITGIADRLEERGLVRRVAGHDRRVKLLELTADGAAMRDRIIAVATASSPTARLDQAHRVELLSLLEQLVDEPIGASHQPS</sequence>
<evidence type="ECO:0000313" key="3">
    <source>
        <dbReference type="Proteomes" id="UP001232536"/>
    </source>
</evidence>
<dbReference type="InterPro" id="IPR000835">
    <property type="entry name" value="HTH_MarR-typ"/>
</dbReference>
<dbReference type="EMBL" id="JAUQYP010000001">
    <property type="protein sequence ID" value="MDO8107265.1"/>
    <property type="molecule type" value="Genomic_DNA"/>
</dbReference>
<organism evidence="2 3">
    <name type="scientific">Actinotalea lenta</name>
    <dbReference type="NCBI Taxonomy" id="3064654"/>
    <lineage>
        <taxon>Bacteria</taxon>
        <taxon>Bacillati</taxon>
        <taxon>Actinomycetota</taxon>
        <taxon>Actinomycetes</taxon>
        <taxon>Micrococcales</taxon>
        <taxon>Cellulomonadaceae</taxon>
        <taxon>Actinotalea</taxon>
    </lineage>
</organism>
<dbReference type="Pfam" id="PF01047">
    <property type="entry name" value="MarR"/>
    <property type="match status" value="1"/>
</dbReference>
<dbReference type="PROSITE" id="PS50995">
    <property type="entry name" value="HTH_MARR_2"/>
    <property type="match status" value="1"/>
</dbReference>
<comment type="caution">
    <text evidence="2">The sequence shown here is derived from an EMBL/GenBank/DDBJ whole genome shotgun (WGS) entry which is preliminary data.</text>
</comment>
<evidence type="ECO:0000313" key="2">
    <source>
        <dbReference type="EMBL" id="MDO8107265.1"/>
    </source>
</evidence>
<dbReference type="InterPro" id="IPR036390">
    <property type="entry name" value="WH_DNA-bd_sf"/>
</dbReference>
<protein>
    <submittedName>
        <fullName evidence="2">MarR family transcriptional regulator</fullName>
    </submittedName>
</protein>
<dbReference type="InterPro" id="IPR039422">
    <property type="entry name" value="MarR/SlyA-like"/>
</dbReference>
<dbReference type="PANTHER" id="PTHR33164:SF99">
    <property type="entry name" value="MARR FAMILY REGULATORY PROTEIN"/>
    <property type="match status" value="1"/>
</dbReference>
<dbReference type="RefSeq" id="WP_304600896.1">
    <property type="nucleotide sequence ID" value="NZ_JAUQYP010000001.1"/>
</dbReference>
<dbReference type="PANTHER" id="PTHR33164">
    <property type="entry name" value="TRANSCRIPTIONAL REGULATOR, MARR FAMILY"/>
    <property type="match status" value="1"/>
</dbReference>
<proteinExistence type="predicted"/>
<keyword evidence="3" id="KW-1185">Reference proteome</keyword>
<dbReference type="InterPro" id="IPR036388">
    <property type="entry name" value="WH-like_DNA-bd_sf"/>
</dbReference>
<dbReference type="Proteomes" id="UP001232536">
    <property type="component" value="Unassembled WGS sequence"/>
</dbReference>
<name>A0ABT9D8P7_9CELL</name>
<feature type="domain" description="HTH marR-type" evidence="1">
    <location>
        <begin position="2"/>
        <end position="129"/>
    </location>
</feature>
<dbReference type="Gene3D" id="1.10.10.10">
    <property type="entry name" value="Winged helix-like DNA-binding domain superfamily/Winged helix DNA-binding domain"/>
    <property type="match status" value="1"/>
</dbReference>
<dbReference type="SUPFAM" id="SSF46785">
    <property type="entry name" value="Winged helix' DNA-binding domain"/>
    <property type="match status" value="1"/>
</dbReference>
<evidence type="ECO:0000259" key="1">
    <source>
        <dbReference type="PROSITE" id="PS50995"/>
    </source>
</evidence>
<reference evidence="2 3" key="1">
    <citation type="submission" date="2023-07" db="EMBL/GenBank/DDBJ databases">
        <title>Description of novel actinomycetes strains, isolated from tidal flat sediment.</title>
        <authorList>
            <person name="Lu C."/>
        </authorList>
    </citation>
    <scope>NUCLEOTIDE SEQUENCE [LARGE SCALE GENOMIC DNA]</scope>
    <source>
        <strain evidence="2 3">SYSU T00b441</strain>
    </source>
</reference>
<gene>
    <name evidence="2" type="ORF">Q6348_08660</name>
</gene>
<dbReference type="SMART" id="SM00347">
    <property type="entry name" value="HTH_MARR"/>
    <property type="match status" value="1"/>
</dbReference>